<proteinExistence type="predicted"/>
<dbReference type="EMBL" id="CP067977">
    <property type="protein sequence ID" value="QQQ17298.1"/>
    <property type="molecule type" value="Genomic_DNA"/>
</dbReference>
<gene>
    <name evidence="3" type="ORF">JIP62_07945</name>
</gene>
<sequence length="180" mass="20215">MSAAARLLHRLSRPRPDRRREGSSAVEFAMLALPFFFMMMCIIEIAFVFVLDSVLENATIESGRLLRTGQADTSDFSDTRFRDELCSRMSIFEADCDDRITIDVRVIPQFSSPNLPDPMSGGTFSTGGLGYDNGNPGSLMLVRAWYRHRLFTPFLEQGLSRLGDGYAYLSATTAFKNEPY</sequence>
<name>A0ABX7BKC9_9CAUL</name>
<keyword evidence="1" id="KW-1133">Transmembrane helix</keyword>
<dbReference type="Proteomes" id="UP000595448">
    <property type="component" value="Chromosome"/>
</dbReference>
<dbReference type="RefSeq" id="WP_201101541.1">
    <property type="nucleotide sequence ID" value="NZ_CP067977.1"/>
</dbReference>
<evidence type="ECO:0000259" key="2">
    <source>
        <dbReference type="Pfam" id="PF07811"/>
    </source>
</evidence>
<keyword evidence="1" id="KW-0472">Membrane</keyword>
<accession>A0ABX7BKC9</accession>
<evidence type="ECO:0000313" key="4">
    <source>
        <dbReference type="Proteomes" id="UP000595448"/>
    </source>
</evidence>
<organism evidence="3 4">
    <name type="scientific">Brevundimonas vitisensis</name>
    <dbReference type="NCBI Taxonomy" id="2800818"/>
    <lineage>
        <taxon>Bacteria</taxon>
        <taxon>Pseudomonadati</taxon>
        <taxon>Pseudomonadota</taxon>
        <taxon>Alphaproteobacteria</taxon>
        <taxon>Caulobacterales</taxon>
        <taxon>Caulobacteraceae</taxon>
        <taxon>Brevundimonas</taxon>
    </lineage>
</organism>
<dbReference type="InterPro" id="IPR012495">
    <property type="entry name" value="TadE-like_dom"/>
</dbReference>
<feature type="transmembrane region" description="Helical" evidence="1">
    <location>
        <begin position="28"/>
        <end position="51"/>
    </location>
</feature>
<evidence type="ECO:0000256" key="1">
    <source>
        <dbReference type="SAM" id="Phobius"/>
    </source>
</evidence>
<protein>
    <submittedName>
        <fullName evidence="3">Pilus assembly protein</fullName>
    </submittedName>
</protein>
<dbReference type="Pfam" id="PF07811">
    <property type="entry name" value="TadE"/>
    <property type="match status" value="1"/>
</dbReference>
<evidence type="ECO:0000313" key="3">
    <source>
        <dbReference type="EMBL" id="QQQ17298.1"/>
    </source>
</evidence>
<keyword evidence="1" id="KW-0812">Transmembrane</keyword>
<keyword evidence="4" id="KW-1185">Reference proteome</keyword>
<reference evidence="3 4" key="1">
    <citation type="submission" date="2021-01" db="EMBL/GenBank/DDBJ databases">
        <title>Brevundimonas vitis sp. nov., an bacterium isolated from grape (Vitis vinifera).</title>
        <authorList>
            <person name="Jiang L."/>
            <person name="Lee J."/>
        </authorList>
    </citation>
    <scope>NUCLEOTIDE SEQUENCE [LARGE SCALE GENOMIC DNA]</scope>
    <source>
        <strain evidence="3 4">GRTSA-9</strain>
    </source>
</reference>
<feature type="domain" description="TadE-like" evidence="2">
    <location>
        <begin position="22"/>
        <end position="64"/>
    </location>
</feature>